<dbReference type="Pfam" id="PF10708">
    <property type="entry name" value="DUF2510"/>
    <property type="match status" value="1"/>
</dbReference>
<dbReference type="AlphaFoldDB" id="A0A8A4ZP96"/>
<dbReference type="InterPro" id="IPR018929">
    <property type="entry name" value="DUF2510"/>
</dbReference>
<feature type="domain" description="DUF2510" evidence="1">
    <location>
        <begin position="30"/>
        <end position="55"/>
    </location>
</feature>
<dbReference type="KEGG" id="psic:J4E96_08315"/>
<evidence type="ECO:0000259" key="1">
    <source>
        <dbReference type="Pfam" id="PF10708"/>
    </source>
</evidence>
<organism evidence="2 3">
    <name type="scientific">Pengzhenrongella sicca</name>
    <dbReference type="NCBI Taxonomy" id="2819238"/>
    <lineage>
        <taxon>Bacteria</taxon>
        <taxon>Bacillati</taxon>
        <taxon>Actinomycetota</taxon>
        <taxon>Actinomycetes</taxon>
        <taxon>Micrococcales</taxon>
        <taxon>Pengzhenrongella</taxon>
    </lineage>
</organism>
<evidence type="ECO:0000313" key="3">
    <source>
        <dbReference type="Proteomes" id="UP000663937"/>
    </source>
</evidence>
<name>A0A8A4ZP96_9MICO</name>
<dbReference type="Proteomes" id="UP000663937">
    <property type="component" value="Chromosome"/>
</dbReference>
<reference evidence="2" key="1">
    <citation type="submission" date="2021-03" db="EMBL/GenBank/DDBJ databases">
        <title>Pengzhenrongella sicca gen. nov., sp. nov., a new member of suborder Micrococcineae isolated from High-Arctic tundra soil.</title>
        <authorList>
            <person name="Peng F."/>
        </authorList>
    </citation>
    <scope>NUCLEOTIDE SEQUENCE</scope>
    <source>
        <strain evidence="2">LRZ-2</strain>
    </source>
</reference>
<evidence type="ECO:0000313" key="2">
    <source>
        <dbReference type="EMBL" id="QTE31418.1"/>
    </source>
</evidence>
<proteinExistence type="predicted"/>
<dbReference type="EMBL" id="CP071868">
    <property type="protein sequence ID" value="QTE31418.1"/>
    <property type="molecule type" value="Genomic_DNA"/>
</dbReference>
<protein>
    <submittedName>
        <fullName evidence="2">DUF2510 domain-containing protein</fullName>
    </submittedName>
</protein>
<gene>
    <name evidence="2" type="ORF">J4E96_08315</name>
</gene>
<keyword evidence="3" id="KW-1185">Reference proteome</keyword>
<sequence>MPVVNVLVAQQFPQAAQGYAGQVPVSGPPPGWYPSPLGAGQQYWDGVAWTGHRAP</sequence>
<accession>A0A8A4ZP96</accession>